<dbReference type="InterPro" id="IPR011042">
    <property type="entry name" value="6-blade_b-propeller_TolB-like"/>
</dbReference>
<dbReference type="Gene3D" id="2.120.10.30">
    <property type="entry name" value="TolB, C-terminal domain"/>
    <property type="match status" value="1"/>
</dbReference>
<proteinExistence type="predicted"/>
<evidence type="ECO:0000259" key="1">
    <source>
        <dbReference type="Pfam" id="PF07995"/>
    </source>
</evidence>
<comment type="caution">
    <text evidence="2">The sequence shown here is derived from an EMBL/GenBank/DDBJ whole genome shotgun (WGS) entry which is preliminary data.</text>
</comment>
<sequence length="417" mass="45368">MTPQGRPFPSRKTPLSTYVAGAMLMGAVGIANASVSAEEDSIETGYETEETNLTITKVVGGLEHPWAVAWLPDGRMLVTERPGRLHLIDGDEVVELSNLPKIDTDEDQLSAPEGGNQGGLLDVAVNPDYEENGWIYFTFSSPGDPRAFSTYEPDYGTGLAVGRARIDADNGELTDVETIYGQVPRTQPGAHYGSRIIFPGDGEIIFSIGDRNVQNLPQDLTNPGGKMIRLLEDGGAHPDNPFVGVEPGNLRPEIYSFGHRNNQGLTIHPDTGDVWAVDHGPNGGDLLYRVEEGANYGWPMVAHGTEYTTEAHIGLGTEAPGVMEPTHVWEDSLAPSGMVFYTGDNVSEWQNSLFVGSLYREQLHRLVLDENNEVAHEEVVLDGVVGRIRDVRQGPDGMLYVVTDEEDGGVYRLEPEA</sequence>
<reference evidence="2" key="1">
    <citation type="journal article" date="2015" name="Nature">
        <title>Complex archaea that bridge the gap between prokaryotes and eukaryotes.</title>
        <authorList>
            <person name="Spang A."/>
            <person name="Saw J.H."/>
            <person name="Jorgensen S.L."/>
            <person name="Zaremba-Niedzwiedzka K."/>
            <person name="Martijn J."/>
            <person name="Lind A.E."/>
            <person name="van Eijk R."/>
            <person name="Schleper C."/>
            <person name="Guy L."/>
            <person name="Ettema T.J."/>
        </authorList>
    </citation>
    <scope>NUCLEOTIDE SEQUENCE</scope>
</reference>
<dbReference type="PANTHER" id="PTHR19328">
    <property type="entry name" value="HEDGEHOG-INTERACTING PROTEIN"/>
    <property type="match status" value="1"/>
</dbReference>
<dbReference type="Pfam" id="PF07995">
    <property type="entry name" value="GSDH"/>
    <property type="match status" value="1"/>
</dbReference>
<evidence type="ECO:0000313" key="2">
    <source>
        <dbReference type="EMBL" id="KKO10031.1"/>
    </source>
</evidence>
<gene>
    <name evidence="2" type="ORF">LCGC14_0025630</name>
</gene>
<protein>
    <recommendedName>
        <fullName evidence="1">Glucose/Sorbosone dehydrogenase domain-containing protein</fullName>
    </recommendedName>
</protein>
<dbReference type="InterPro" id="IPR011041">
    <property type="entry name" value="Quinoprot_gluc/sorb_DH_b-prop"/>
</dbReference>
<dbReference type="SUPFAM" id="SSF50952">
    <property type="entry name" value="Soluble quinoprotein glucose dehydrogenase"/>
    <property type="match status" value="1"/>
</dbReference>
<name>A0A0F9VYE2_9ZZZZ</name>
<dbReference type="EMBL" id="LAZR01000005">
    <property type="protein sequence ID" value="KKO10031.1"/>
    <property type="molecule type" value="Genomic_DNA"/>
</dbReference>
<feature type="domain" description="Glucose/Sorbosone dehydrogenase" evidence="1">
    <location>
        <begin position="62"/>
        <end position="412"/>
    </location>
</feature>
<accession>A0A0F9VYE2</accession>
<organism evidence="2">
    <name type="scientific">marine sediment metagenome</name>
    <dbReference type="NCBI Taxonomy" id="412755"/>
    <lineage>
        <taxon>unclassified sequences</taxon>
        <taxon>metagenomes</taxon>
        <taxon>ecological metagenomes</taxon>
    </lineage>
</organism>
<dbReference type="PANTHER" id="PTHR19328:SF75">
    <property type="entry name" value="ALDOSE SUGAR DEHYDROGENASE YLII"/>
    <property type="match status" value="1"/>
</dbReference>
<dbReference type="InterPro" id="IPR012938">
    <property type="entry name" value="Glc/Sorbosone_DH"/>
</dbReference>
<dbReference type="AlphaFoldDB" id="A0A0F9VYE2"/>